<dbReference type="InterPro" id="IPR036322">
    <property type="entry name" value="WD40_repeat_dom_sf"/>
</dbReference>
<dbReference type="SUPFAM" id="SSF50978">
    <property type="entry name" value="WD40 repeat-like"/>
    <property type="match status" value="1"/>
</dbReference>
<dbReference type="InterPro" id="IPR052208">
    <property type="entry name" value="DmX-like/RAVE_component"/>
</dbReference>
<gene>
    <name evidence="2" type="ORF">AYI70_g6725</name>
</gene>
<evidence type="ECO:0000313" key="2">
    <source>
        <dbReference type="EMBL" id="OMJ16261.1"/>
    </source>
</evidence>
<dbReference type="GO" id="GO:0007035">
    <property type="term" value="P:vacuolar acidification"/>
    <property type="evidence" value="ECO:0007669"/>
    <property type="project" value="TreeGrafter"/>
</dbReference>
<dbReference type="PANTHER" id="PTHR13950">
    <property type="entry name" value="RABCONNECTIN-RELATED"/>
    <property type="match status" value="1"/>
</dbReference>
<dbReference type="Pfam" id="PF12234">
    <property type="entry name" value="Rav1p_C"/>
    <property type="match status" value="1"/>
</dbReference>
<keyword evidence="3" id="KW-1185">Reference proteome</keyword>
<sequence length="911" mass="104010">MDSENFNSLTSVFRSNFSNFNLPPQSHSSSSISLSHSTSLNTATAAYICCLFGNGVVSGYKLTHRGEYRPVSSELLQLCPKASQFFPHNINNSRRYFRALVHNDTLWIVLFDSDNRILIYKSTKNVKHGPKPLSKYMFNELVLKKVFDGHKSPIRRLYLNSSNCSYSRSDKPSFRVLASCDNNNKFIVWKKLSDNGKNLLPEYFDLESEQLSEIFWTPNPNEIVLNYENSYQIFRYDFPANSWLPIGIKHASNLIDSNLFIIPYVDPSDNHNSKIDNSTQSVYYLAFIDIPKSKVDIYIYKSCLNLSTSKVPSPDIHFSHPSGNINELTFLNTTLLKDKGRIVKLDLFLNSFQNSSNCPLFSNENVFISFERSTNTLHLWHLENANNEIEFNIKFSYNLYNNGHLKCLNFVFPNIATFLYESTDSFGAKTNCIYFKTLLPISTDITSSSVFISDFIQDQELVAKISDVDSISTYTSKSQQLIIAAYSGNCKVSFFSRVKLLSIISWECIFELTLDHGQFFSSCEFSKDDIFFYSIKNNSCIFSLDLSKIALESNFKTNISSQDDNSNISISNSSKRKKKNFADYLNSRNKEKENDKSYENSDFQKNQSTQFNSQILPENDNTFSITKSPFFSKARFLIEDPSTRVKSLILDFDLLSKLIQFGMIDLVDHVFQDYMSYANNKLFSHKSIYKPASSNNVSLIENDYLNFLDSSAHPLIIESILSYKPKNSASLDSTTVVSSREICWALQSETQSILLDALPTLIPENFSSFYCWESIKNLGIPLWINSDVALNSILEKVAKYEFATNKNLFLSSVFYMLFNRKQIVLQLWRISHSNPEQDKMIKFLGNDFSTEKWKVSASKNAFALLSKLRYTESIFFFLLAGRPLNAASVAVSSLGDIMLSLAICRSQLGMA</sequence>
<accession>A0A1R1XNS1</accession>
<dbReference type="GO" id="GO:0043291">
    <property type="term" value="C:RAVE complex"/>
    <property type="evidence" value="ECO:0007669"/>
    <property type="project" value="TreeGrafter"/>
</dbReference>
<dbReference type="PANTHER" id="PTHR13950:SF9">
    <property type="entry name" value="RABCONNECTIN-3A"/>
    <property type="match status" value="1"/>
</dbReference>
<dbReference type="AlphaFoldDB" id="A0A1R1XNS1"/>
<dbReference type="InterPro" id="IPR022033">
    <property type="entry name" value="Rav1p_C"/>
</dbReference>
<dbReference type="OrthoDB" id="342131at2759"/>
<dbReference type="STRING" id="133412.A0A1R1XNS1"/>
<protein>
    <submittedName>
        <fullName evidence="2">Regulator of V-ATPase in vacuolar membrane protein 1</fullName>
    </submittedName>
</protein>
<dbReference type="EMBL" id="LSSN01002392">
    <property type="protein sequence ID" value="OMJ16261.1"/>
    <property type="molecule type" value="Genomic_DNA"/>
</dbReference>
<organism evidence="2 3">
    <name type="scientific">Smittium culicis</name>
    <dbReference type="NCBI Taxonomy" id="133412"/>
    <lineage>
        <taxon>Eukaryota</taxon>
        <taxon>Fungi</taxon>
        <taxon>Fungi incertae sedis</taxon>
        <taxon>Zoopagomycota</taxon>
        <taxon>Kickxellomycotina</taxon>
        <taxon>Harpellomycetes</taxon>
        <taxon>Harpellales</taxon>
        <taxon>Legeriomycetaceae</taxon>
        <taxon>Smittium</taxon>
    </lineage>
</organism>
<feature type="domain" description="RAVE complex protein Rav1 C-terminal" evidence="1">
    <location>
        <begin position="729"/>
        <end position="905"/>
    </location>
</feature>
<evidence type="ECO:0000313" key="3">
    <source>
        <dbReference type="Proteomes" id="UP000187283"/>
    </source>
</evidence>
<comment type="caution">
    <text evidence="2">The sequence shown here is derived from an EMBL/GenBank/DDBJ whole genome shotgun (WGS) entry which is preliminary data.</text>
</comment>
<evidence type="ECO:0000259" key="1">
    <source>
        <dbReference type="Pfam" id="PF12234"/>
    </source>
</evidence>
<reference evidence="2 3" key="1">
    <citation type="submission" date="2017-01" db="EMBL/GenBank/DDBJ databases">
        <authorList>
            <person name="Mah S.A."/>
            <person name="Swanson W.J."/>
            <person name="Moy G.W."/>
            <person name="Vacquier V.D."/>
        </authorList>
    </citation>
    <scope>NUCLEOTIDE SEQUENCE [LARGE SCALE GENOMIC DNA]</scope>
    <source>
        <strain evidence="2 3">GSMNP</strain>
    </source>
</reference>
<name>A0A1R1XNS1_9FUNG</name>
<dbReference type="Proteomes" id="UP000187283">
    <property type="component" value="Unassembled WGS sequence"/>
</dbReference>
<proteinExistence type="predicted"/>